<keyword evidence="2" id="KW-0614">Plasmid</keyword>
<dbReference type="HOGENOM" id="CLU_2221475_0_0_5"/>
<evidence type="ECO:0000313" key="3">
    <source>
        <dbReference type="Proteomes" id="UP000009045"/>
    </source>
</evidence>
<protein>
    <submittedName>
        <fullName evidence="2">Uncharacterized protein</fullName>
    </submittedName>
</protein>
<accession>F7XBQ2</accession>
<dbReference type="KEGG" id="smx:SM11_pC0201"/>
<dbReference type="PATRIC" id="fig|707241.3.peg.4197"/>
<sequence length="106" mass="12022">MADKEKLKQLIWDCQKDIAVYLPPESGISEHELLRCSSRVSTVARQRQCLATTGKGSDLMKMMTTEMAAERLGRERSSQPELSQPSEDKIENWLINSACATRLHQE</sequence>
<dbReference type="Proteomes" id="UP000009045">
    <property type="component" value="Plasmid pSmeSM11c"/>
</dbReference>
<dbReference type="AlphaFoldDB" id="F7XBQ2"/>
<evidence type="ECO:0000313" key="2">
    <source>
        <dbReference type="EMBL" id="AEH81274.1"/>
    </source>
</evidence>
<dbReference type="EMBL" id="CP001831">
    <property type="protein sequence ID" value="AEH81274.1"/>
    <property type="molecule type" value="Genomic_DNA"/>
</dbReference>
<organism evidence="2 3">
    <name type="scientific">Sinorhizobium meliloti (strain SM11)</name>
    <dbReference type="NCBI Taxonomy" id="707241"/>
    <lineage>
        <taxon>Bacteria</taxon>
        <taxon>Pseudomonadati</taxon>
        <taxon>Pseudomonadota</taxon>
        <taxon>Alphaproteobacteria</taxon>
        <taxon>Hyphomicrobiales</taxon>
        <taxon>Rhizobiaceae</taxon>
        <taxon>Sinorhizobium/Ensifer group</taxon>
        <taxon>Sinorhizobium</taxon>
    </lineage>
</organism>
<feature type="region of interest" description="Disordered" evidence="1">
    <location>
        <begin position="70"/>
        <end position="89"/>
    </location>
</feature>
<name>F7XBQ2_SINMM</name>
<proteinExistence type="predicted"/>
<evidence type="ECO:0000256" key="1">
    <source>
        <dbReference type="SAM" id="MobiDB-lite"/>
    </source>
</evidence>
<gene>
    <name evidence="2" type="ordered locus">SM11_pC0201</name>
</gene>
<geneLocation type="plasmid" evidence="2 3">
    <name>pSmeSM11c</name>
</geneLocation>
<reference evidence="2 3" key="1">
    <citation type="journal article" date="2011" name="J. Biotechnol.">
        <title>The complete genome sequence of the dominant Sinorhizobium meliloti field isolate SM11 extends the S. meliloti pan-genome.</title>
        <authorList>
            <person name="Schneiker-Bekel S."/>
            <person name="Wibberg D."/>
            <person name="Bekel T."/>
            <person name="Blom J."/>
            <person name="Linke B."/>
            <person name="Neuweger H."/>
            <person name="Stiens M."/>
            <person name="Vorholter F.J."/>
            <person name="Weidner S."/>
            <person name="Goesmann A."/>
            <person name="Puhler A."/>
            <person name="Schluter A."/>
        </authorList>
    </citation>
    <scope>NUCLEOTIDE SEQUENCE [LARGE SCALE GENOMIC DNA]</scope>
    <source>
        <strain evidence="2 3">SM11</strain>
        <plasmid evidence="3">pSmeSM11c</plasmid>
    </source>
</reference>